<protein>
    <submittedName>
        <fullName evidence="3">Uncharacterized protein</fullName>
    </submittedName>
</protein>
<name>A0ABY3WNR9_9ACTN</name>
<sequence length="81" mass="7646">MRRITTLGLAAFAALVLTACGSDCGEPQPDPSTSTPASPTLSTGTVEGGSTEGTIEGSAVEGATEGTGGTSAGTDTGGTTP</sequence>
<feature type="compositionally biased region" description="Low complexity" evidence="1">
    <location>
        <begin position="72"/>
        <end position="81"/>
    </location>
</feature>
<feature type="chain" id="PRO_5045070816" evidence="2">
    <location>
        <begin position="22"/>
        <end position="81"/>
    </location>
</feature>
<dbReference type="Proteomes" id="UP000828924">
    <property type="component" value="Chromosome"/>
</dbReference>
<evidence type="ECO:0000313" key="4">
    <source>
        <dbReference type="Proteomes" id="UP000828924"/>
    </source>
</evidence>
<gene>
    <name evidence="3" type="ORF">J4032_22045</name>
</gene>
<reference evidence="3 4" key="1">
    <citation type="submission" date="2021-03" db="EMBL/GenBank/DDBJ databases">
        <title>Complete genome of Streptomyces formicae strain 1H-GS9 (DSM 100524).</title>
        <authorList>
            <person name="Atanasov K.E."/>
            <person name="Altabella T."/>
            <person name="Ferrer A."/>
        </authorList>
    </citation>
    <scope>NUCLEOTIDE SEQUENCE [LARGE SCALE GENOMIC DNA]</scope>
    <source>
        <strain evidence="3 4">1H-GS9</strain>
    </source>
</reference>
<feature type="region of interest" description="Disordered" evidence="1">
    <location>
        <begin position="21"/>
        <end position="81"/>
    </location>
</feature>
<proteinExistence type="predicted"/>
<evidence type="ECO:0000256" key="2">
    <source>
        <dbReference type="SAM" id="SignalP"/>
    </source>
</evidence>
<keyword evidence="2" id="KW-0732">Signal</keyword>
<feature type="compositionally biased region" description="Low complexity" evidence="1">
    <location>
        <begin position="31"/>
        <end position="45"/>
    </location>
</feature>
<dbReference type="PROSITE" id="PS51257">
    <property type="entry name" value="PROKAR_LIPOPROTEIN"/>
    <property type="match status" value="1"/>
</dbReference>
<dbReference type="EMBL" id="CP071872">
    <property type="protein sequence ID" value="UNM13780.1"/>
    <property type="molecule type" value="Genomic_DNA"/>
</dbReference>
<accession>A0ABY3WNR9</accession>
<evidence type="ECO:0000256" key="1">
    <source>
        <dbReference type="SAM" id="MobiDB-lite"/>
    </source>
</evidence>
<feature type="signal peptide" evidence="2">
    <location>
        <begin position="1"/>
        <end position="21"/>
    </location>
</feature>
<organism evidence="3 4">
    <name type="scientific">Streptomyces formicae</name>
    <dbReference type="NCBI Taxonomy" id="1616117"/>
    <lineage>
        <taxon>Bacteria</taxon>
        <taxon>Bacillati</taxon>
        <taxon>Actinomycetota</taxon>
        <taxon>Actinomycetes</taxon>
        <taxon>Kitasatosporales</taxon>
        <taxon>Streptomycetaceae</taxon>
        <taxon>Streptomyces</taxon>
    </lineage>
</organism>
<dbReference type="RefSeq" id="WP_242332702.1">
    <property type="nucleotide sequence ID" value="NZ_CP071872.1"/>
</dbReference>
<evidence type="ECO:0000313" key="3">
    <source>
        <dbReference type="EMBL" id="UNM13780.1"/>
    </source>
</evidence>
<keyword evidence="4" id="KW-1185">Reference proteome</keyword>
<feature type="compositionally biased region" description="Low complexity" evidence="1">
    <location>
        <begin position="52"/>
        <end position="64"/>
    </location>
</feature>